<sequence length="206" mass="21439">MVALARMRVDPGDVQAHKAAAVTPCRDVLLEICNHLVASQAPEQSPGTAGGRAAGGVKGGVDLGVHTVQAAFDRHPEWARNRGDSLGPLHLAAPLQTVLERVQEGQPEVIVLAYLDDVLLVGTLLATAYDAYADGGGRDWPSHSACKVSGLLAEADTGFLAEEMPGARGELDFINILGEPVGKPEVVTGGDAEEGGGDAWHFAYAE</sequence>
<comment type="caution">
    <text evidence="1">The sequence shown here is derived from an EMBL/GenBank/DDBJ whole genome shotgun (WGS) entry which is preliminary data.</text>
</comment>
<evidence type="ECO:0000313" key="1">
    <source>
        <dbReference type="EMBL" id="KAK3273450.1"/>
    </source>
</evidence>
<reference evidence="1 2" key="1">
    <citation type="journal article" date="2015" name="Genome Biol. Evol.">
        <title>Comparative Genomics of a Bacterivorous Green Alga Reveals Evolutionary Causalities and Consequences of Phago-Mixotrophic Mode of Nutrition.</title>
        <authorList>
            <person name="Burns J.A."/>
            <person name="Paasch A."/>
            <person name="Narechania A."/>
            <person name="Kim E."/>
        </authorList>
    </citation>
    <scope>NUCLEOTIDE SEQUENCE [LARGE SCALE GENOMIC DNA]</scope>
    <source>
        <strain evidence="1 2">PLY_AMNH</strain>
    </source>
</reference>
<protein>
    <submittedName>
        <fullName evidence="1">Uncharacterized protein</fullName>
    </submittedName>
</protein>
<evidence type="ECO:0000313" key="2">
    <source>
        <dbReference type="Proteomes" id="UP001190700"/>
    </source>
</evidence>
<dbReference type="AlphaFoldDB" id="A0AAE0G8S6"/>
<keyword evidence="2" id="KW-1185">Reference proteome</keyword>
<accession>A0AAE0G8S6</accession>
<gene>
    <name evidence="1" type="ORF">CYMTET_18309</name>
</gene>
<organism evidence="1 2">
    <name type="scientific">Cymbomonas tetramitiformis</name>
    <dbReference type="NCBI Taxonomy" id="36881"/>
    <lineage>
        <taxon>Eukaryota</taxon>
        <taxon>Viridiplantae</taxon>
        <taxon>Chlorophyta</taxon>
        <taxon>Pyramimonadophyceae</taxon>
        <taxon>Pyramimonadales</taxon>
        <taxon>Pyramimonadaceae</taxon>
        <taxon>Cymbomonas</taxon>
    </lineage>
</organism>
<dbReference type="EMBL" id="LGRX02008471">
    <property type="protein sequence ID" value="KAK3273450.1"/>
    <property type="molecule type" value="Genomic_DNA"/>
</dbReference>
<dbReference type="Proteomes" id="UP001190700">
    <property type="component" value="Unassembled WGS sequence"/>
</dbReference>
<proteinExistence type="predicted"/>
<name>A0AAE0G8S6_9CHLO</name>